<reference evidence="5" key="1">
    <citation type="submission" date="2020-12" db="EMBL/GenBank/DDBJ databases">
        <title>Oil enriched cultivation method for isolating marine PHA-producing bacteria.</title>
        <authorList>
            <person name="Zheng W."/>
            <person name="Yu S."/>
            <person name="Huang Y."/>
        </authorList>
    </citation>
    <scope>NUCLEOTIDE SEQUENCE</scope>
    <source>
        <strain evidence="5">SY-2-12</strain>
    </source>
</reference>
<dbReference type="GO" id="GO:0006631">
    <property type="term" value="P:fatty acid metabolic process"/>
    <property type="evidence" value="ECO:0007669"/>
    <property type="project" value="TreeGrafter"/>
</dbReference>
<dbReference type="EMBL" id="JAEKJZ010000006">
    <property type="protein sequence ID" value="MBN9673024.1"/>
    <property type="molecule type" value="Genomic_DNA"/>
</dbReference>
<dbReference type="InterPro" id="IPR025110">
    <property type="entry name" value="AMP-bd_C"/>
</dbReference>
<protein>
    <submittedName>
        <fullName evidence="5">AMP-binding protein</fullName>
    </submittedName>
</protein>
<evidence type="ECO:0000259" key="4">
    <source>
        <dbReference type="Pfam" id="PF13193"/>
    </source>
</evidence>
<dbReference type="AlphaFoldDB" id="A0A939EHB4"/>
<feature type="domain" description="AMP-dependent synthetase/ligase" evidence="3">
    <location>
        <begin position="9"/>
        <end position="340"/>
    </location>
</feature>
<evidence type="ECO:0000256" key="1">
    <source>
        <dbReference type="ARBA" id="ARBA00006432"/>
    </source>
</evidence>
<gene>
    <name evidence="5" type="ORF">JF539_21895</name>
</gene>
<dbReference type="Pfam" id="PF00501">
    <property type="entry name" value="AMP-binding"/>
    <property type="match status" value="1"/>
</dbReference>
<sequence length="483" mass="51527">MTFIGDGLETFADRFPDRAALKCGAVSVSWPELLGKVSAAEEILRSSTGKGARIALRLKDPVPLLVWFLACARTARVAMVLDPDWPDPQAEAVLAETAPDLEITAASPVRLVPEERKARPPRCRPDRERPGADDLFYAGFTSGTTGTPKGYVRSHGSWLHSFSLSDKEFAAPDADCVVLPGRLTHSLHLYGAVYGLCRGLTVAIAPRFDPRRVLSDLDSAETGSILFATPTQLHFLAEAARRGGGGQKVRQVLASGAKWQAGDRKRLSMVFPQARLFEFYGASETSFIAVSGPEDPVPPGSVGRAASGVELVIGAPGAPNAPGVPGPIWVKSGLLFAGYLCGEAPDTRWNGAWLTFGDRGYLDPDGFLFLTGRESRMIVTSGLNIYPEEVEAVLLDVPEVAVAVAGGLPDAVRGQRLEAVVQLAGPLPDAEAALLRHCREKLPAGKVPRKIHVKEHLPLSPGGKPDIRTIMEALRGDAGESLS</sequence>
<name>A0A939EHB4_9HYPH</name>
<evidence type="ECO:0000256" key="2">
    <source>
        <dbReference type="ARBA" id="ARBA00022598"/>
    </source>
</evidence>
<dbReference type="SUPFAM" id="SSF56801">
    <property type="entry name" value="Acetyl-CoA synthetase-like"/>
    <property type="match status" value="1"/>
</dbReference>
<dbReference type="Proteomes" id="UP000664096">
    <property type="component" value="Unassembled WGS sequence"/>
</dbReference>
<comment type="caution">
    <text evidence="5">The sequence shown here is derived from an EMBL/GenBank/DDBJ whole genome shotgun (WGS) entry which is preliminary data.</text>
</comment>
<dbReference type="InterPro" id="IPR000873">
    <property type="entry name" value="AMP-dep_synth/lig_dom"/>
</dbReference>
<accession>A0A939EHB4</accession>
<dbReference type="PANTHER" id="PTHR43201:SF5">
    <property type="entry name" value="MEDIUM-CHAIN ACYL-COA LIGASE ACSF2, MITOCHONDRIAL"/>
    <property type="match status" value="1"/>
</dbReference>
<keyword evidence="2" id="KW-0436">Ligase</keyword>
<organism evidence="5 6">
    <name type="scientific">Roseibium aggregatum</name>
    <dbReference type="NCBI Taxonomy" id="187304"/>
    <lineage>
        <taxon>Bacteria</taxon>
        <taxon>Pseudomonadati</taxon>
        <taxon>Pseudomonadota</taxon>
        <taxon>Alphaproteobacteria</taxon>
        <taxon>Hyphomicrobiales</taxon>
        <taxon>Stappiaceae</taxon>
        <taxon>Roseibium</taxon>
    </lineage>
</organism>
<dbReference type="InterPro" id="IPR045851">
    <property type="entry name" value="AMP-bd_C_sf"/>
</dbReference>
<evidence type="ECO:0000313" key="6">
    <source>
        <dbReference type="Proteomes" id="UP000664096"/>
    </source>
</evidence>
<dbReference type="RefSeq" id="WP_207142887.1">
    <property type="nucleotide sequence ID" value="NZ_JAEKJZ010000006.1"/>
</dbReference>
<comment type="similarity">
    <text evidence="1">Belongs to the ATP-dependent AMP-binding enzyme family.</text>
</comment>
<dbReference type="Gene3D" id="3.40.50.12780">
    <property type="entry name" value="N-terminal domain of ligase-like"/>
    <property type="match status" value="1"/>
</dbReference>
<dbReference type="PANTHER" id="PTHR43201">
    <property type="entry name" value="ACYL-COA SYNTHETASE"/>
    <property type="match status" value="1"/>
</dbReference>
<dbReference type="InterPro" id="IPR042099">
    <property type="entry name" value="ANL_N_sf"/>
</dbReference>
<proteinExistence type="inferred from homology"/>
<feature type="domain" description="AMP-binding enzyme C-terminal" evidence="4">
    <location>
        <begin position="389"/>
        <end position="464"/>
    </location>
</feature>
<evidence type="ECO:0000313" key="5">
    <source>
        <dbReference type="EMBL" id="MBN9673024.1"/>
    </source>
</evidence>
<dbReference type="Gene3D" id="3.30.300.30">
    <property type="match status" value="1"/>
</dbReference>
<dbReference type="GO" id="GO:0031956">
    <property type="term" value="F:medium-chain fatty acid-CoA ligase activity"/>
    <property type="evidence" value="ECO:0007669"/>
    <property type="project" value="TreeGrafter"/>
</dbReference>
<dbReference type="Pfam" id="PF13193">
    <property type="entry name" value="AMP-binding_C"/>
    <property type="match status" value="1"/>
</dbReference>
<evidence type="ECO:0000259" key="3">
    <source>
        <dbReference type="Pfam" id="PF00501"/>
    </source>
</evidence>